<dbReference type="PANTHER" id="PTHR33144">
    <property type="entry name" value="OS10G0409366 PROTEIN-RELATED"/>
    <property type="match status" value="1"/>
</dbReference>
<accession>A0AAW1YS27</accession>
<dbReference type="PANTHER" id="PTHR33144:SF25">
    <property type="entry name" value="DUF4216 DOMAIN-CONTAINING PROTEIN"/>
    <property type="match status" value="1"/>
</dbReference>
<comment type="caution">
    <text evidence="1">The sequence shown here is derived from an EMBL/GenBank/DDBJ whole genome shotgun (WGS) entry which is preliminary data.</text>
</comment>
<evidence type="ECO:0000313" key="2">
    <source>
        <dbReference type="Proteomes" id="UP001457282"/>
    </source>
</evidence>
<name>A0AAW1YS27_RUBAR</name>
<gene>
    <name evidence="1" type="ORF">M0R45_006949</name>
</gene>
<keyword evidence="2" id="KW-1185">Reference proteome</keyword>
<protein>
    <recommendedName>
        <fullName evidence="3">Transposase, Ptta/En/Spm, plant</fullName>
    </recommendedName>
</protein>
<dbReference type="Proteomes" id="UP001457282">
    <property type="component" value="Unassembled WGS sequence"/>
</dbReference>
<evidence type="ECO:0000313" key="1">
    <source>
        <dbReference type="EMBL" id="KAK9951511.1"/>
    </source>
</evidence>
<proteinExistence type="predicted"/>
<dbReference type="EMBL" id="JBEDUW010000001">
    <property type="protein sequence ID" value="KAK9951511.1"/>
    <property type="molecule type" value="Genomic_DNA"/>
</dbReference>
<organism evidence="1 2">
    <name type="scientific">Rubus argutus</name>
    <name type="common">Southern blackberry</name>
    <dbReference type="NCBI Taxonomy" id="59490"/>
    <lineage>
        <taxon>Eukaryota</taxon>
        <taxon>Viridiplantae</taxon>
        <taxon>Streptophyta</taxon>
        <taxon>Embryophyta</taxon>
        <taxon>Tracheophyta</taxon>
        <taxon>Spermatophyta</taxon>
        <taxon>Magnoliopsida</taxon>
        <taxon>eudicotyledons</taxon>
        <taxon>Gunneridae</taxon>
        <taxon>Pentapetalae</taxon>
        <taxon>rosids</taxon>
        <taxon>fabids</taxon>
        <taxon>Rosales</taxon>
        <taxon>Rosaceae</taxon>
        <taxon>Rosoideae</taxon>
        <taxon>Rosoideae incertae sedis</taxon>
        <taxon>Rubus</taxon>
    </lineage>
</organism>
<dbReference type="AlphaFoldDB" id="A0AAW1YS27"/>
<evidence type="ECO:0008006" key="3">
    <source>
        <dbReference type="Google" id="ProtNLM"/>
    </source>
</evidence>
<sequence length="224" mass="25866">MTPNNVISNGMGASRIDVNRDVVGTRAQPTNLKKARKNKKGKSKNKVNFGPNGPVKLVFNSFGQPIAPAKSVEKFSRFIGSIARELSMFPINVSDFRKFKGTDRVKTAWEDIKVKIDWSDPEIFVKMKRIRKTVRKLNGRWRKYKHDLYVQYYLNNIGLPERFVCSDGDVNQQQWRALVLQWDKFGEKKTETFNKNRGSIKDEVGKLEQMKILNGRELTVEVLN</sequence>
<reference evidence="1 2" key="1">
    <citation type="journal article" date="2023" name="G3 (Bethesda)">
        <title>A chromosome-length genome assembly and annotation of blackberry (Rubus argutus, cv. 'Hillquist').</title>
        <authorList>
            <person name="Bruna T."/>
            <person name="Aryal R."/>
            <person name="Dudchenko O."/>
            <person name="Sargent D.J."/>
            <person name="Mead D."/>
            <person name="Buti M."/>
            <person name="Cavallini A."/>
            <person name="Hytonen T."/>
            <person name="Andres J."/>
            <person name="Pham M."/>
            <person name="Weisz D."/>
            <person name="Mascagni F."/>
            <person name="Usai G."/>
            <person name="Natali L."/>
            <person name="Bassil N."/>
            <person name="Fernandez G.E."/>
            <person name="Lomsadze A."/>
            <person name="Armour M."/>
            <person name="Olukolu B."/>
            <person name="Poorten T."/>
            <person name="Britton C."/>
            <person name="Davik J."/>
            <person name="Ashrafi H."/>
            <person name="Aiden E.L."/>
            <person name="Borodovsky M."/>
            <person name="Worthington M."/>
        </authorList>
    </citation>
    <scope>NUCLEOTIDE SEQUENCE [LARGE SCALE GENOMIC DNA]</scope>
    <source>
        <strain evidence="1">PI 553951</strain>
    </source>
</reference>